<dbReference type="EMBL" id="KV454495">
    <property type="protein sequence ID" value="ODV58119.1"/>
    <property type="molecule type" value="Genomic_DNA"/>
</dbReference>
<dbReference type="RefSeq" id="XP_020044426.1">
    <property type="nucleotide sequence ID" value="XM_020188630.1"/>
</dbReference>
<dbReference type="GeneID" id="30962266"/>
<dbReference type="Proteomes" id="UP000095038">
    <property type="component" value="Unassembled WGS sequence"/>
</dbReference>
<protein>
    <submittedName>
        <fullName evidence="1">Uncharacterized protein</fullName>
    </submittedName>
</protein>
<keyword evidence="2" id="KW-1185">Reference proteome</keyword>
<gene>
    <name evidence="1" type="ORF">ASCRUDRAFT_10582</name>
</gene>
<proteinExistence type="predicted"/>
<accession>A0A1D2V982</accession>
<name>A0A1D2V982_9ASCO</name>
<reference evidence="2" key="1">
    <citation type="submission" date="2016-05" db="EMBL/GenBank/DDBJ databases">
        <title>Comparative genomics of biotechnologically important yeasts.</title>
        <authorList>
            <consortium name="DOE Joint Genome Institute"/>
            <person name="Riley R."/>
            <person name="Haridas S."/>
            <person name="Wolfe K.H."/>
            <person name="Lopes M.R."/>
            <person name="Hittinger C.T."/>
            <person name="Goker M."/>
            <person name="Salamov A."/>
            <person name="Wisecaver J."/>
            <person name="Long T.M."/>
            <person name="Aerts A.L."/>
            <person name="Barry K."/>
            <person name="Choi C."/>
            <person name="Clum A."/>
            <person name="Coughlan A.Y."/>
            <person name="Deshpande S."/>
            <person name="Douglass A.P."/>
            <person name="Hanson S.J."/>
            <person name="Klenk H.-P."/>
            <person name="Labutti K."/>
            <person name="Lapidus A."/>
            <person name="Lindquist E."/>
            <person name="Lipzen A."/>
            <person name="Meier-Kolthoff J.P."/>
            <person name="Ohm R.A."/>
            <person name="Otillar R.P."/>
            <person name="Pangilinan J."/>
            <person name="Peng Y."/>
            <person name="Rokas A."/>
            <person name="Rosa C.A."/>
            <person name="Scheuner C."/>
            <person name="Sibirny A.A."/>
            <person name="Slot J.C."/>
            <person name="Stielow J.B."/>
            <person name="Sun H."/>
            <person name="Kurtzman C.P."/>
            <person name="Blackwell M."/>
            <person name="Grigoriev I.V."/>
            <person name="Jeffries T.W."/>
        </authorList>
    </citation>
    <scope>NUCLEOTIDE SEQUENCE [LARGE SCALE GENOMIC DNA]</scope>
    <source>
        <strain evidence="2">DSM 1968</strain>
    </source>
</reference>
<organism evidence="1 2">
    <name type="scientific">Ascoidea rubescens DSM 1968</name>
    <dbReference type="NCBI Taxonomy" id="1344418"/>
    <lineage>
        <taxon>Eukaryota</taxon>
        <taxon>Fungi</taxon>
        <taxon>Dikarya</taxon>
        <taxon>Ascomycota</taxon>
        <taxon>Saccharomycotina</taxon>
        <taxon>Saccharomycetes</taxon>
        <taxon>Ascoideaceae</taxon>
        <taxon>Ascoidea</taxon>
    </lineage>
</organism>
<evidence type="ECO:0000313" key="2">
    <source>
        <dbReference type="Proteomes" id="UP000095038"/>
    </source>
</evidence>
<dbReference type="AlphaFoldDB" id="A0A1D2V982"/>
<sequence length="222" mass="25743">MSDAYDSILQISLNAFKVLLDTSNSVDKLISKAINDLLKGDKSKDKGNKGFVNDLFWCKENLPTSVNIKKSNNETDQTGDTSSGNENVRDEAIKKYYNTVNYYYDALNSVLQEYNNGKEKDQIKLFEDIFKDFKNFEDIYFNLISYLIYNILDDIIEVYKTFSVDNLDNEDSKDSEKYNTLKKTFDNLKKLKESCNLNNRDNLLVMKAVSERIIEDNRSLVE</sequence>
<dbReference type="InParanoid" id="A0A1D2V982"/>
<evidence type="ECO:0000313" key="1">
    <source>
        <dbReference type="EMBL" id="ODV58119.1"/>
    </source>
</evidence>